<protein>
    <submittedName>
        <fullName evidence="1">Uncharacterized protein</fullName>
    </submittedName>
</protein>
<organism evidence="1 2">
    <name type="scientific">Pannus brasiliensis CCIBt3594</name>
    <dbReference type="NCBI Taxonomy" id="1427578"/>
    <lineage>
        <taxon>Bacteria</taxon>
        <taxon>Bacillati</taxon>
        <taxon>Cyanobacteriota</taxon>
        <taxon>Cyanophyceae</taxon>
        <taxon>Oscillatoriophycideae</taxon>
        <taxon>Chroococcales</taxon>
        <taxon>Microcystaceae</taxon>
        <taxon>Pannus</taxon>
    </lineage>
</organism>
<name>A0AAW9R171_9CHRO</name>
<dbReference type="Proteomes" id="UP001328733">
    <property type="component" value="Unassembled WGS sequence"/>
</dbReference>
<dbReference type="AlphaFoldDB" id="A0AAW9R171"/>
<dbReference type="RefSeq" id="WP_332867697.1">
    <property type="nucleotide sequence ID" value="NZ_JBAFSM010000081.1"/>
</dbReference>
<evidence type="ECO:0000313" key="1">
    <source>
        <dbReference type="EMBL" id="MEG3440228.1"/>
    </source>
</evidence>
<gene>
    <name evidence="1" type="ORF">V0288_24080</name>
</gene>
<keyword evidence="2" id="KW-1185">Reference proteome</keyword>
<dbReference type="EMBL" id="JBAFSM010000081">
    <property type="protein sequence ID" value="MEG3440228.1"/>
    <property type="molecule type" value="Genomic_DNA"/>
</dbReference>
<sequence length="352" mass="39234">MAPVTIGRVPISQPGPLRDPYIRDDNALISAAEDFTISINTISRQLYTKYKNHYKAGQFDNDYFAVVSQMGLGDIEKPILKAHYLDRIDNLGADVRAGNVTTIWAENVATIEDFQKDKNSQRLYLSFSSFCQGLGKSKIEKVTQSLRQISHEVGGAFPALVPYTTLAEAALEGVNNIIKTIVDADFKSQIKTADFALYPIDQEQEPSIGEAPLQTGAYAFFFEEVELEHLRMQTDGTITSTNNQPVSPYIVVNIKKGITLAPGEIEKRLATEVLEAYNKTAGYPLTPSNTAVAYFSALEELGKTIRLATSTKRYFELKHKGDKLSEAEKKRLESITSYLKENLRDFEQIIGE</sequence>
<evidence type="ECO:0000313" key="2">
    <source>
        <dbReference type="Proteomes" id="UP001328733"/>
    </source>
</evidence>
<accession>A0AAW9R171</accession>
<proteinExistence type="predicted"/>
<reference evidence="1 2" key="1">
    <citation type="submission" date="2024-01" db="EMBL/GenBank/DDBJ databases">
        <title>Genomic insights into the taxonomy and metabolism of the cyanobacterium Pannus brasiliensis CCIBt3594.</title>
        <authorList>
            <person name="Machado M."/>
            <person name="Botero N.B."/>
            <person name="Andreote A.P.D."/>
            <person name="Feitosa A.M.T."/>
            <person name="Popin R."/>
            <person name="Sivonen K."/>
            <person name="Fiore M.F."/>
        </authorList>
    </citation>
    <scope>NUCLEOTIDE SEQUENCE [LARGE SCALE GENOMIC DNA]</scope>
    <source>
        <strain evidence="1 2">CCIBt3594</strain>
    </source>
</reference>
<comment type="caution">
    <text evidence="1">The sequence shown here is derived from an EMBL/GenBank/DDBJ whole genome shotgun (WGS) entry which is preliminary data.</text>
</comment>